<evidence type="ECO:0000256" key="2">
    <source>
        <dbReference type="SAM" id="Phobius"/>
    </source>
</evidence>
<keyword evidence="3" id="KW-0732">Signal</keyword>
<sequence>MMKTSGRAALILLAGLFLLFGGVAQAAPSAAADSKSDSAGKQADADKPSKHRRHSSRRSSSKTAEKSSDDKAAATKTDEVKVSRDVPASSQMPPEVANARAQLAAADTPTAAAATAMTGRANDNVQAAADTPAGSDAESQVVAPDQLNDLDRALPQDNPPAQKAVIAATDAQPRPAPVMASQQSSAWDQSSLIGKIFIGVGTLLTLASAARMFMA</sequence>
<keyword evidence="2" id="KW-1133">Transmembrane helix</keyword>
<keyword evidence="2" id="KW-0472">Membrane</keyword>
<feature type="signal peptide" evidence="3">
    <location>
        <begin position="1"/>
        <end position="26"/>
    </location>
</feature>
<evidence type="ECO:0000256" key="3">
    <source>
        <dbReference type="SAM" id="SignalP"/>
    </source>
</evidence>
<organism evidence="4 5">
    <name type="scientific">Bradyrhizobium arachidis</name>
    <dbReference type="NCBI Taxonomy" id="858423"/>
    <lineage>
        <taxon>Bacteria</taxon>
        <taxon>Pseudomonadati</taxon>
        <taxon>Pseudomonadota</taxon>
        <taxon>Alphaproteobacteria</taxon>
        <taxon>Hyphomicrobiales</taxon>
        <taxon>Nitrobacteraceae</taxon>
        <taxon>Bradyrhizobium</taxon>
    </lineage>
</organism>
<dbReference type="KEGG" id="barh:WN72_16635"/>
<dbReference type="RefSeq" id="WP_092217168.1">
    <property type="nucleotide sequence ID" value="NZ_CP030050.1"/>
</dbReference>
<proteinExistence type="predicted"/>
<feature type="region of interest" description="Disordered" evidence="1">
    <location>
        <begin position="28"/>
        <end position="104"/>
    </location>
</feature>
<evidence type="ECO:0000313" key="5">
    <source>
        <dbReference type="Proteomes" id="UP000594015"/>
    </source>
</evidence>
<dbReference type="AlphaFoldDB" id="A0AAE7NS71"/>
<feature type="chain" id="PRO_5042247608" evidence="3">
    <location>
        <begin position="27"/>
        <end position="215"/>
    </location>
</feature>
<feature type="compositionally biased region" description="Basic and acidic residues" evidence="1">
    <location>
        <begin position="34"/>
        <end position="48"/>
    </location>
</feature>
<protein>
    <submittedName>
        <fullName evidence="4">Uncharacterized protein</fullName>
    </submittedName>
</protein>
<gene>
    <name evidence="4" type="ORF">WN72_16635</name>
</gene>
<feature type="compositionally biased region" description="Basic and acidic residues" evidence="1">
    <location>
        <begin position="63"/>
        <end position="84"/>
    </location>
</feature>
<feature type="compositionally biased region" description="Basic residues" evidence="1">
    <location>
        <begin position="49"/>
        <end position="60"/>
    </location>
</feature>
<reference evidence="4 5" key="1">
    <citation type="submission" date="2018-06" db="EMBL/GenBank/DDBJ databases">
        <title>Comparative genomics of Bradyrhizobium nodulating Arachidis hypogaea.</title>
        <authorList>
            <person name="Li Y."/>
        </authorList>
    </citation>
    <scope>NUCLEOTIDE SEQUENCE [LARGE SCALE GENOMIC DNA]</scope>
    <source>
        <strain evidence="4 5">CCBAU 051107</strain>
    </source>
</reference>
<accession>A0AAE7NS71</accession>
<keyword evidence="2" id="KW-0812">Transmembrane</keyword>
<evidence type="ECO:0000256" key="1">
    <source>
        <dbReference type="SAM" id="MobiDB-lite"/>
    </source>
</evidence>
<feature type="transmembrane region" description="Helical" evidence="2">
    <location>
        <begin position="192"/>
        <end position="214"/>
    </location>
</feature>
<dbReference type="EMBL" id="CP030050">
    <property type="protein sequence ID" value="QOZ67759.1"/>
    <property type="molecule type" value="Genomic_DNA"/>
</dbReference>
<evidence type="ECO:0000313" key="4">
    <source>
        <dbReference type="EMBL" id="QOZ67759.1"/>
    </source>
</evidence>
<dbReference type="Proteomes" id="UP000594015">
    <property type="component" value="Chromosome"/>
</dbReference>
<name>A0AAE7NS71_9BRAD</name>